<name>A0AAV9GRZ3_9PEZI</name>
<evidence type="ECO:0000256" key="1">
    <source>
        <dbReference type="SAM" id="Phobius"/>
    </source>
</evidence>
<reference evidence="2" key="1">
    <citation type="journal article" date="2023" name="Mol. Phylogenet. Evol.">
        <title>Genome-scale phylogeny and comparative genomics of the fungal order Sordariales.</title>
        <authorList>
            <person name="Hensen N."/>
            <person name="Bonometti L."/>
            <person name="Westerberg I."/>
            <person name="Brannstrom I.O."/>
            <person name="Guillou S."/>
            <person name="Cros-Aarteil S."/>
            <person name="Calhoun S."/>
            <person name="Haridas S."/>
            <person name="Kuo A."/>
            <person name="Mondo S."/>
            <person name="Pangilinan J."/>
            <person name="Riley R."/>
            <person name="LaButti K."/>
            <person name="Andreopoulos B."/>
            <person name="Lipzen A."/>
            <person name="Chen C."/>
            <person name="Yan M."/>
            <person name="Daum C."/>
            <person name="Ng V."/>
            <person name="Clum A."/>
            <person name="Steindorff A."/>
            <person name="Ohm R.A."/>
            <person name="Martin F."/>
            <person name="Silar P."/>
            <person name="Natvig D.O."/>
            <person name="Lalanne C."/>
            <person name="Gautier V."/>
            <person name="Ament-Velasquez S.L."/>
            <person name="Kruys A."/>
            <person name="Hutchinson M.I."/>
            <person name="Powell A.J."/>
            <person name="Barry K."/>
            <person name="Miller A.N."/>
            <person name="Grigoriev I.V."/>
            <person name="Debuchy R."/>
            <person name="Gladieux P."/>
            <person name="Hiltunen Thoren M."/>
            <person name="Johannesson H."/>
        </authorList>
    </citation>
    <scope>NUCLEOTIDE SEQUENCE</scope>
    <source>
        <strain evidence="2">PSN243</strain>
    </source>
</reference>
<accession>A0AAV9GRZ3</accession>
<dbReference type="AlphaFoldDB" id="A0AAV9GRZ3"/>
<evidence type="ECO:0000313" key="2">
    <source>
        <dbReference type="EMBL" id="KAK4450103.1"/>
    </source>
</evidence>
<reference evidence="2" key="2">
    <citation type="submission" date="2023-05" db="EMBL/GenBank/DDBJ databases">
        <authorList>
            <consortium name="Lawrence Berkeley National Laboratory"/>
            <person name="Steindorff A."/>
            <person name="Hensen N."/>
            <person name="Bonometti L."/>
            <person name="Westerberg I."/>
            <person name="Brannstrom I.O."/>
            <person name="Guillou S."/>
            <person name="Cros-Aarteil S."/>
            <person name="Calhoun S."/>
            <person name="Haridas S."/>
            <person name="Kuo A."/>
            <person name="Mondo S."/>
            <person name="Pangilinan J."/>
            <person name="Riley R."/>
            <person name="Labutti K."/>
            <person name="Andreopoulos B."/>
            <person name="Lipzen A."/>
            <person name="Chen C."/>
            <person name="Yanf M."/>
            <person name="Daum C."/>
            <person name="Ng V."/>
            <person name="Clum A."/>
            <person name="Ohm R."/>
            <person name="Martin F."/>
            <person name="Silar P."/>
            <person name="Natvig D."/>
            <person name="Lalanne C."/>
            <person name="Gautier V."/>
            <person name="Ament-Velasquez S.L."/>
            <person name="Kruys A."/>
            <person name="Hutchinson M.I."/>
            <person name="Powell A.J."/>
            <person name="Barry K."/>
            <person name="Miller A.N."/>
            <person name="Grigoriev I.V."/>
            <person name="Debuchy R."/>
            <person name="Gladieux P."/>
            <person name="Thoren M.H."/>
            <person name="Johannesson H."/>
        </authorList>
    </citation>
    <scope>NUCLEOTIDE SEQUENCE</scope>
    <source>
        <strain evidence="2">PSN243</strain>
    </source>
</reference>
<dbReference type="EMBL" id="MU865934">
    <property type="protein sequence ID" value="KAK4450103.1"/>
    <property type="molecule type" value="Genomic_DNA"/>
</dbReference>
<keyword evidence="1" id="KW-0472">Membrane</keyword>
<organism evidence="2 3">
    <name type="scientific">Podospora aff. communis PSN243</name>
    <dbReference type="NCBI Taxonomy" id="3040156"/>
    <lineage>
        <taxon>Eukaryota</taxon>
        <taxon>Fungi</taxon>
        <taxon>Dikarya</taxon>
        <taxon>Ascomycota</taxon>
        <taxon>Pezizomycotina</taxon>
        <taxon>Sordariomycetes</taxon>
        <taxon>Sordariomycetidae</taxon>
        <taxon>Sordariales</taxon>
        <taxon>Podosporaceae</taxon>
        <taxon>Podospora</taxon>
    </lineage>
</organism>
<proteinExistence type="predicted"/>
<dbReference type="Proteomes" id="UP001321760">
    <property type="component" value="Unassembled WGS sequence"/>
</dbReference>
<sequence>MIRNATARRRCQIRGFFILLFSLRGWFVPLFIYIQNYPNASFARSQDLTGGDPRPPDGMQDHCSDKITRHMRLGLPDIRHYTYMRPDNPTDTPTCPCVAVRPTAPRHTPVLLTGETTMSQRMSRIYRDNTTVAGRSFRQGQVARVDLVAEIRHEQVD</sequence>
<evidence type="ECO:0000313" key="3">
    <source>
        <dbReference type="Proteomes" id="UP001321760"/>
    </source>
</evidence>
<comment type="caution">
    <text evidence="2">The sequence shown here is derived from an EMBL/GenBank/DDBJ whole genome shotgun (WGS) entry which is preliminary data.</text>
</comment>
<protein>
    <submittedName>
        <fullName evidence="2">Uncharacterized protein</fullName>
    </submittedName>
</protein>
<keyword evidence="3" id="KW-1185">Reference proteome</keyword>
<keyword evidence="1" id="KW-1133">Transmembrane helix</keyword>
<keyword evidence="1" id="KW-0812">Transmembrane</keyword>
<feature type="transmembrane region" description="Helical" evidence="1">
    <location>
        <begin position="12"/>
        <end position="34"/>
    </location>
</feature>
<gene>
    <name evidence="2" type="ORF">QBC34DRAFT_82015</name>
</gene>